<organism evidence="2">
    <name type="scientific">marine sediment metagenome</name>
    <dbReference type="NCBI Taxonomy" id="412755"/>
    <lineage>
        <taxon>unclassified sequences</taxon>
        <taxon>metagenomes</taxon>
        <taxon>ecological metagenomes</taxon>
    </lineage>
</organism>
<dbReference type="AlphaFoldDB" id="A0A0F9IQ87"/>
<accession>A0A0F9IQ87</accession>
<dbReference type="EMBL" id="LAZR01011867">
    <property type="protein sequence ID" value="KKM56505.1"/>
    <property type="molecule type" value="Genomic_DNA"/>
</dbReference>
<proteinExistence type="predicted"/>
<comment type="caution">
    <text evidence="2">The sequence shown here is derived from an EMBL/GenBank/DDBJ whole genome shotgun (WGS) entry which is preliminary data.</text>
</comment>
<protein>
    <submittedName>
        <fullName evidence="2">Uncharacterized protein</fullName>
    </submittedName>
</protein>
<sequence>MACKRCGYSGVAHPCPTCWPGSVTAKPPDVTDNARAVTDKRKPRSDRVYGTNADRQAAYRERSR</sequence>
<evidence type="ECO:0000313" key="2">
    <source>
        <dbReference type="EMBL" id="KKM56505.1"/>
    </source>
</evidence>
<feature type="region of interest" description="Disordered" evidence="1">
    <location>
        <begin position="26"/>
        <end position="64"/>
    </location>
</feature>
<gene>
    <name evidence="2" type="ORF">LCGC14_1551510</name>
</gene>
<evidence type="ECO:0000256" key="1">
    <source>
        <dbReference type="SAM" id="MobiDB-lite"/>
    </source>
</evidence>
<reference evidence="2" key="1">
    <citation type="journal article" date="2015" name="Nature">
        <title>Complex archaea that bridge the gap between prokaryotes and eukaryotes.</title>
        <authorList>
            <person name="Spang A."/>
            <person name="Saw J.H."/>
            <person name="Jorgensen S.L."/>
            <person name="Zaremba-Niedzwiedzka K."/>
            <person name="Martijn J."/>
            <person name="Lind A.E."/>
            <person name="van Eijk R."/>
            <person name="Schleper C."/>
            <person name="Guy L."/>
            <person name="Ettema T.J."/>
        </authorList>
    </citation>
    <scope>NUCLEOTIDE SEQUENCE</scope>
</reference>
<name>A0A0F9IQ87_9ZZZZ</name>